<keyword evidence="1" id="KW-0560">Oxidoreductase</keyword>
<dbReference type="Pfam" id="PF03807">
    <property type="entry name" value="F420_oxidored"/>
    <property type="match status" value="1"/>
</dbReference>
<accession>A0A0C4Y8G5</accession>
<dbReference type="SUPFAM" id="SSF51735">
    <property type="entry name" value="NAD(P)-binding Rossmann-fold domains"/>
    <property type="match status" value="1"/>
</dbReference>
<dbReference type="KEGG" id="cbw:RR42_m1097"/>
<protein>
    <recommendedName>
        <fullName evidence="2">Pyrroline-5-carboxylate reductase catalytic N-terminal domain-containing protein</fullName>
    </recommendedName>
</protein>
<evidence type="ECO:0000313" key="3">
    <source>
        <dbReference type="EMBL" id="AJG18504.1"/>
    </source>
</evidence>
<dbReference type="InterPro" id="IPR036291">
    <property type="entry name" value="NAD(P)-bd_dom_sf"/>
</dbReference>
<evidence type="ECO:0000256" key="1">
    <source>
        <dbReference type="ARBA" id="ARBA00023002"/>
    </source>
</evidence>
<feature type="domain" description="Pyrroline-5-carboxylate reductase catalytic N-terminal" evidence="2">
    <location>
        <begin position="109"/>
        <end position="198"/>
    </location>
</feature>
<keyword evidence="4" id="KW-1185">Reference proteome</keyword>
<reference evidence="3 4" key="1">
    <citation type="journal article" date="2015" name="Genome Announc.">
        <title>Complete Genome Sequence of Cupriavidus basilensis 4G11, Isolated from the Oak Ridge Field Research Center Site.</title>
        <authorList>
            <person name="Ray J."/>
            <person name="Waters R.J."/>
            <person name="Skerker J.M."/>
            <person name="Kuehl J.V."/>
            <person name="Price M.N."/>
            <person name="Huang J."/>
            <person name="Chakraborty R."/>
            <person name="Arkin A.P."/>
            <person name="Deutschbauer A."/>
        </authorList>
    </citation>
    <scope>NUCLEOTIDE SEQUENCE [LARGE SCALE GENOMIC DNA]</scope>
    <source>
        <strain evidence="3">4G11</strain>
    </source>
</reference>
<dbReference type="InterPro" id="IPR051267">
    <property type="entry name" value="STEAP_metalloreductase"/>
</dbReference>
<dbReference type="PANTHER" id="PTHR14239">
    <property type="entry name" value="DUDULIN-RELATED"/>
    <property type="match status" value="1"/>
</dbReference>
<name>A0A0C4Y8G5_9BURK</name>
<dbReference type="Gene3D" id="3.40.50.720">
    <property type="entry name" value="NAD(P)-binding Rossmann-like Domain"/>
    <property type="match status" value="1"/>
</dbReference>
<organism evidence="3 4">
    <name type="scientific">Cupriavidus basilensis</name>
    <dbReference type="NCBI Taxonomy" id="68895"/>
    <lineage>
        <taxon>Bacteria</taxon>
        <taxon>Pseudomonadati</taxon>
        <taxon>Pseudomonadota</taxon>
        <taxon>Betaproteobacteria</taxon>
        <taxon>Burkholderiales</taxon>
        <taxon>Burkholderiaceae</taxon>
        <taxon>Cupriavidus</taxon>
    </lineage>
</organism>
<dbReference type="AlphaFoldDB" id="A0A0C4Y8G5"/>
<gene>
    <name evidence="3" type="ORF">RR42_m1097</name>
</gene>
<proteinExistence type="predicted"/>
<evidence type="ECO:0000313" key="4">
    <source>
        <dbReference type="Proteomes" id="UP000031843"/>
    </source>
</evidence>
<dbReference type="Proteomes" id="UP000031843">
    <property type="component" value="Chromosome main"/>
</dbReference>
<dbReference type="GO" id="GO:0016491">
    <property type="term" value="F:oxidoreductase activity"/>
    <property type="evidence" value="ECO:0007669"/>
    <property type="project" value="UniProtKB-KW"/>
</dbReference>
<evidence type="ECO:0000259" key="2">
    <source>
        <dbReference type="Pfam" id="PF03807"/>
    </source>
</evidence>
<dbReference type="InterPro" id="IPR028939">
    <property type="entry name" value="P5C_Rdtase_cat_N"/>
</dbReference>
<dbReference type="STRING" id="68895.RR42_m1097"/>
<sequence length="322" mass="34230">MQVLLTVVHKVASAKSITRRQPGGGAPCIFRLEFEGVPSTPHPIAVLQHHDLHRIEESALPFPERIETIGRHRRLLTGSASLALLAMWLGLSPSRLRAQASREGAPVPIGVIGSGRIGGTLGGLWVKAGHPVLFSSRHPDELKPLVEKLGPLARAGTVAEALAFSNVIFLAVPYKALPEISAEYGKAFAGKVVVDATNALRARDGAVAEEAMRKGIGITTAKYLRGARIVRAFNFMGATNFANQNHRAEGLIAVPIAADDPKALRIGEQLVRDAGFEPVVVGRLATADSFAPGGPLFHQIGSADAMRARMAEQAGKMVQKPE</sequence>
<dbReference type="PANTHER" id="PTHR14239:SF10">
    <property type="entry name" value="REDUCTASE"/>
    <property type="match status" value="1"/>
</dbReference>
<dbReference type="EMBL" id="CP010536">
    <property type="protein sequence ID" value="AJG18504.1"/>
    <property type="molecule type" value="Genomic_DNA"/>
</dbReference>